<organism evidence="1 2">
    <name type="scientific">Kipferlia bialata</name>
    <dbReference type="NCBI Taxonomy" id="797122"/>
    <lineage>
        <taxon>Eukaryota</taxon>
        <taxon>Metamonada</taxon>
        <taxon>Carpediemonas-like organisms</taxon>
        <taxon>Kipferlia</taxon>
    </lineage>
</organism>
<comment type="caution">
    <text evidence="1">The sequence shown here is derived from an EMBL/GenBank/DDBJ whole genome shotgun (WGS) entry which is preliminary data.</text>
</comment>
<accession>A0A391NZY5</accession>
<keyword evidence="2" id="KW-1185">Reference proteome</keyword>
<feature type="non-terminal residue" evidence="1">
    <location>
        <position position="1"/>
    </location>
</feature>
<name>A0A391NZY5_9EUKA</name>
<evidence type="ECO:0000313" key="1">
    <source>
        <dbReference type="EMBL" id="GCA63813.1"/>
    </source>
</evidence>
<dbReference type="Proteomes" id="UP000265618">
    <property type="component" value="Unassembled WGS sequence"/>
</dbReference>
<proteinExistence type="predicted"/>
<dbReference type="EMBL" id="BDIP01005126">
    <property type="protein sequence ID" value="GCA63813.1"/>
    <property type="molecule type" value="Genomic_DNA"/>
</dbReference>
<reference evidence="1 2" key="1">
    <citation type="journal article" date="2018" name="PLoS ONE">
        <title>The draft genome of Kipferlia bialata reveals reductive genome evolution in fornicate parasites.</title>
        <authorList>
            <person name="Tanifuji G."/>
            <person name="Takabayashi S."/>
            <person name="Kume K."/>
            <person name="Takagi M."/>
            <person name="Nakayama T."/>
            <person name="Kamikawa R."/>
            <person name="Inagaki Y."/>
            <person name="Hashimoto T."/>
        </authorList>
    </citation>
    <scope>NUCLEOTIDE SEQUENCE [LARGE SCALE GENOMIC DNA]</scope>
    <source>
        <strain evidence="1">NY0173</strain>
    </source>
</reference>
<evidence type="ECO:0000313" key="2">
    <source>
        <dbReference type="Proteomes" id="UP000265618"/>
    </source>
</evidence>
<sequence>RVDVAVMFPASVDSIEQAVAKASYVQWNFPANGWAIE</sequence>
<gene>
    <name evidence="1" type="ORF">KIPB_012007</name>
</gene>
<protein>
    <submittedName>
        <fullName evidence="1">Uncharacterized protein</fullName>
    </submittedName>
</protein>
<dbReference type="AlphaFoldDB" id="A0A391NZY5"/>